<dbReference type="Proteomes" id="UP001629113">
    <property type="component" value="Unassembled WGS sequence"/>
</dbReference>
<evidence type="ECO:0000259" key="3">
    <source>
        <dbReference type="Pfam" id="PF00501"/>
    </source>
</evidence>
<dbReference type="Pfam" id="PF00501">
    <property type="entry name" value="AMP-binding"/>
    <property type="match status" value="1"/>
</dbReference>
<dbReference type="SUPFAM" id="SSF56801">
    <property type="entry name" value="Acetyl-CoA synthetase-like"/>
    <property type="match status" value="1"/>
</dbReference>
<proteinExistence type="inferred from homology"/>
<dbReference type="PANTHER" id="PTHR24096:SF149">
    <property type="entry name" value="AMP-BINDING DOMAIN-CONTAINING PROTEIN-RELATED"/>
    <property type="match status" value="1"/>
</dbReference>
<evidence type="ECO:0000313" key="5">
    <source>
        <dbReference type="EMBL" id="KAL3418177.1"/>
    </source>
</evidence>
<evidence type="ECO:0000256" key="2">
    <source>
        <dbReference type="ARBA" id="ARBA00022598"/>
    </source>
</evidence>
<accession>A0ABR4P4R1</accession>
<protein>
    <submittedName>
        <fullName evidence="5">Phenylacetyl- ligase</fullName>
    </submittedName>
</protein>
<feature type="domain" description="AMP-binding enzyme C-terminal" evidence="4">
    <location>
        <begin position="466"/>
        <end position="542"/>
    </location>
</feature>
<dbReference type="InterPro" id="IPR045851">
    <property type="entry name" value="AMP-bd_C_sf"/>
</dbReference>
<dbReference type="Gene3D" id="3.30.300.30">
    <property type="match status" value="1"/>
</dbReference>
<dbReference type="InterPro" id="IPR000873">
    <property type="entry name" value="AMP-dep_synth/lig_dom"/>
</dbReference>
<dbReference type="Gene3D" id="3.40.50.12780">
    <property type="entry name" value="N-terminal domain of ligase-like"/>
    <property type="match status" value="1"/>
</dbReference>
<dbReference type="InterPro" id="IPR042099">
    <property type="entry name" value="ANL_N_sf"/>
</dbReference>
<name>A0ABR4P4R1_9HELO</name>
<reference evidence="5 6" key="1">
    <citation type="submission" date="2024-06" db="EMBL/GenBank/DDBJ databases">
        <title>Complete genome of Phlyctema vagabunda strain 19-DSS-EL-015.</title>
        <authorList>
            <person name="Fiorenzani C."/>
        </authorList>
    </citation>
    <scope>NUCLEOTIDE SEQUENCE [LARGE SCALE GENOMIC DNA]</scope>
    <source>
        <strain evidence="5 6">19-DSS-EL-015</strain>
    </source>
</reference>
<comment type="caution">
    <text evidence="5">The sequence shown here is derived from an EMBL/GenBank/DDBJ whole genome shotgun (WGS) entry which is preliminary data.</text>
</comment>
<dbReference type="GO" id="GO:0016874">
    <property type="term" value="F:ligase activity"/>
    <property type="evidence" value="ECO:0007669"/>
    <property type="project" value="UniProtKB-KW"/>
</dbReference>
<evidence type="ECO:0000313" key="6">
    <source>
        <dbReference type="Proteomes" id="UP001629113"/>
    </source>
</evidence>
<evidence type="ECO:0000259" key="4">
    <source>
        <dbReference type="Pfam" id="PF13193"/>
    </source>
</evidence>
<keyword evidence="2 5" id="KW-0436">Ligase</keyword>
<dbReference type="PANTHER" id="PTHR24096">
    <property type="entry name" value="LONG-CHAIN-FATTY-ACID--COA LIGASE"/>
    <property type="match status" value="1"/>
</dbReference>
<organism evidence="5 6">
    <name type="scientific">Phlyctema vagabunda</name>
    <dbReference type="NCBI Taxonomy" id="108571"/>
    <lineage>
        <taxon>Eukaryota</taxon>
        <taxon>Fungi</taxon>
        <taxon>Dikarya</taxon>
        <taxon>Ascomycota</taxon>
        <taxon>Pezizomycotina</taxon>
        <taxon>Leotiomycetes</taxon>
        <taxon>Helotiales</taxon>
        <taxon>Dermateaceae</taxon>
        <taxon>Phlyctema</taxon>
    </lineage>
</organism>
<feature type="domain" description="AMP-dependent synthetase/ligase" evidence="3">
    <location>
        <begin position="32"/>
        <end position="414"/>
    </location>
</feature>
<evidence type="ECO:0000256" key="1">
    <source>
        <dbReference type="ARBA" id="ARBA00006432"/>
    </source>
</evidence>
<dbReference type="InterPro" id="IPR025110">
    <property type="entry name" value="AMP-bd_C"/>
</dbReference>
<dbReference type="InterPro" id="IPR020845">
    <property type="entry name" value="AMP-binding_CS"/>
</dbReference>
<dbReference type="PROSITE" id="PS00455">
    <property type="entry name" value="AMP_BINDING"/>
    <property type="match status" value="1"/>
</dbReference>
<dbReference type="Pfam" id="PF13193">
    <property type="entry name" value="AMP-binding_C"/>
    <property type="match status" value="1"/>
</dbReference>
<gene>
    <name evidence="5" type="ORF">PVAG01_09892</name>
</gene>
<sequence length="577" mass="63311">MVYTSNHVLEFPKDATITNVLLDYNIGGVSLDKPSIIDGHSGKVVYTYSSLRCAVRRMARYLQVELNVRKGSVVSLLAFNTVHYPVYVHAILAVGGVVSALNPLHIPQVDPLAYINIYSCTKYTQELAHALSIAQPSQILVAEELLGNVRAALKLSKALPSPHISILSLHSTSATENIIHIPETLQSGSIEFIPPIYADGEIEKELAFICFSSGTSGLPKGVKLSHGNVVSNVYMHSIYLSDMFHPGSVFAMVVPFFHILGLEGFTCLYVLNGAPIVVFPKFELQPLLNSIKRDKVTHLNVVPPIALQFLNNPLADKGDYNSLQCLMNAAAPLEQNLTDLLCKKLGVVLTQWYGLTEASPSVITQRPDQVHIRNTVGKLLPGISLKVLDTNLNECPHGVAGELCIKGPNVMQGYVGNEELTDDTIILDGYLRTGDIGYVDDNGYVFLIDRLKELIKVKGNQVAPAELEAVLRSHPQIDDAAVRGHHIPEEGTDVPVAFITTKVPAREYAALSCEVIKFIKTRVASYKKIYGVQVVDEIPRKREDCEETVANEGVEIDNEVIVKAMSHVYNLLTLYIT</sequence>
<comment type="similarity">
    <text evidence="1">Belongs to the ATP-dependent AMP-binding enzyme family.</text>
</comment>
<dbReference type="EMBL" id="JBFCZG010000009">
    <property type="protein sequence ID" value="KAL3418177.1"/>
    <property type="molecule type" value="Genomic_DNA"/>
</dbReference>
<keyword evidence="6" id="KW-1185">Reference proteome</keyword>